<evidence type="ECO:0000313" key="3">
    <source>
        <dbReference type="EMBL" id="RFC84529.1"/>
    </source>
</evidence>
<evidence type="ECO:0000256" key="1">
    <source>
        <dbReference type="SAM" id="Phobius"/>
    </source>
</evidence>
<evidence type="ECO:0000313" key="4">
    <source>
        <dbReference type="Proteomes" id="UP000240957"/>
    </source>
</evidence>
<organism evidence="3 4">
    <name type="scientific">Acinetobacter sichuanensis</name>
    <dbReference type="NCBI Taxonomy" id="2136183"/>
    <lineage>
        <taxon>Bacteria</taxon>
        <taxon>Pseudomonadati</taxon>
        <taxon>Pseudomonadota</taxon>
        <taxon>Gammaproteobacteria</taxon>
        <taxon>Moraxellales</taxon>
        <taxon>Moraxellaceae</taxon>
        <taxon>Acinetobacter</taxon>
    </lineage>
</organism>
<reference evidence="2" key="4">
    <citation type="submission" date="2024-09" db="EMBL/GenBank/DDBJ databases">
        <authorList>
            <person name="Sun Q."/>
            <person name="Mori K."/>
        </authorList>
    </citation>
    <scope>NUCLEOTIDE SEQUENCE</scope>
    <source>
        <strain evidence="2">KCTC 62575</strain>
    </source>
</reference>
<dbReference type="EMBL" id="JBHRSF010000160">
    <property type="protein sequence ID" value="MFC2997872.1"/>
    <property type="molecule type" value="Genomic_DNA"/>
</dbReference>
<keyword evidence="1" id="KW-1133">Transmembrane helix</keyword>
<sequence>MSLKNDYPIQSLDLKTGLSTLKQRQKKVMALSVLSCVIFITTILSVFIQQDLVFHFLGLTKDISQLHIPLSVDQTLQSYIDQPNYLMNLFSWFGWLLLKIVVSFIGAFIVVAFLKKFRFFLVRFQSFILKFVAWLLAFVMLWSGLTYLQYDWNDNEQSAYEELVHYDRNIQQSHIFQSLQQTETAEPVKAYLLGQTALLHKPQDRDAATSYVAQLVKAERTDPNFFEYGFKSEQLWAMQHAVYGKSVTASTEKLQPRIEKAQAWSALIQKILLGISVLLLVFSIVLYALTQRFKQRVIKIERQIHLE</sequence>
<feature type="transmembrane region" description="Helical" evidence="1">
    <location>
        <begin position="127"/>
        <end position="148"/>
    </location>
</feature>
<keyword evidence="5" id="KW-1185">Reference proteome</keyword>
<dbReference type="RefSeq" id="WP_107007403.1">
    <property type="nucleotide sequence ID" value="NZ_JBHRSF010000160.1"/>
</dbReference>
<dbReference type="Proteomes" id="UP000240957">
    <property type="component" value="Unassembled WGS sequence"/>
</dbReference>
<keyword evidence="1" id="KW-0812">Transmembrane</keyword>
<protein>
    <submittedName>
        <fullName evidence="3">Uncharacterized protein</fullName>
    </submittedName>
</protein>
<dbReference type="AlphaFoldDB" id="A0A371YST6"/>
<feature type="transmembrane region" description="Helical" evidence="1">
    <location>
        <begin position="271"/>
        <end position="289"/>
    </location>
</feature>
<dbReference type="EMBL" id="PYIX02000006">
    <property type="protein sequence ID" value="RFC84529.1"/>
    <property type="molecule type" value="Genomic_DNA"/>
</dbReference>
<proteinExistence type="predicted"/>
<keyword evidence="1" id="KW-0472">Membrane</keyword>
<feature type="transmembrane region" description="Helical" evidence="1">
    <location>
        <begin position="28"/>
        <end position="48"/>
    </location>
</feature>
<gene>
    <name evidence="2" type="ORF">ACFODO_21990</name>
    <name evidence="3" type="ORF">C9E89_006265</name>
</gene>
<accession>A0A371YST6</accession>
<evidence type="ECO:0000313" key="2">
    <source>
        <dbReference type="EMBL" id="MFC2997872.1"/>
    </source>
</evidence>
<comment type="caution">
    <text evidence="3">The sequence shown here is derived from an EMBL/GenBank/DDBJ whole genome shotgun (WGS) entry which is preliminary data.</text>
</comment>
<feature type="transmembrane region" description="Helical" evidence="1">
    <location>
        <begin position="92"/>
        <end position="115"/>
    </location>
</feature>
<dbReference type="OrthoDB" id="6708686at2"/>
<name>A0A371YST6_9GAMM</name>
<reference evidence="2" key="1">
    <citation type="journal article" date="2014" name="Int. J. Syst. Evol. Microbiol.">
        <title>Complete genome of a new Firmicutes species belonging to the dominant human colonic microbiota ('Ruminococcus bicirculans') reveals two chromosomes and a selective capacity to utilize plant glucans.</title>
        <authorList>
            <consortium name="NISC Comparative Sequencing Program"/>
            <person name="Wegmann U."/>
            <person name="Louis P."/>
            <person name="Goesmann A."/>
            <person name="Henrissat B."/>
            <person name="Duncan S.H."/>
            <person name="Flint H.J."/>
        </authorList>
    </citation>
    <scope>NUCLEOTIDE SEQUENCE</scope>
    <source>
        <strain evidence="2">KCTC 62575</strain>
    </source>
</reference>
<reference evidence="5" key="3">
    <citation type="journal article" date="2019" name="Int. J. Syst. Evol. Microbiol.">
        <title>The Global Catalogue of Microorganisms (GCM) 10K type strain sequencing project: providing services to taxonomists for standard genome sequencing and annotation.</title>
        <authorList>
            <consortium name="The Broad Institute Genomics Platform"/>
            <consortium name="The Broad Institute Genome Sequencing Center for Infectious Disease"/>
            <person name="Wu L."/>
            <person name="Ma J."/>
        </authorList>
    </citation>
    <scope>NUCLEOTIDE SEQUENCE [LARGE SCALE GENOMIC DNA]</scope>
    <source>
        <strain evidence="5">KCTC 62575</strain>
    </source>
</reference>
<dbReference type="Proteomes" id="UP001595455">
    <property type="component" value="Unassembled WGS sequence"/>
</dbReference>
<evidence type="ECO:0000313" key="5">
    <source>
        <dbReference type="Proteomes" id="UP001595455"/>
    </source>
</evidence>
<reference evidence="3 4" key="2">
    <citation type="submission" date="2018-08" db="EMBL/GenBank/DDBJ databases">
        <title>The draft genome of Acinetobacter sichuanensis strain WCHAc060041.</title>
        <authorList>
            <person name="Qin J."/>
            <person name="Feng Y."/>
            <person name="Zong Z."/>
        </authorList>
    </citation>
    <scope>NUCLEOTIDE SEQUENCE [LARGE SCALE GENOMIC DNA]</scope>
    <source>
        <strain evidence="3 4">WCHAc060041</strain>
    </source>
</reference>